<comment type="caution">
    <text evidence="2">The sequence shown here is derived from an EMBL/GenBank/DDBJ whole genome shotgun (WGS) entry which is preliminary data.</text>
</comment>
<protein>
    <submittedName>
        <fullName evidence="2">Uncharacterized protein</fullName>
    </submittedName>
</protein>
<accession>A0A391P282</accession>
<reference evidence="2 3" key="1">
    <citation type="journal article" date="2018" name="PLoS ONE">
        <title>The draft genome of Kipferlia bialata reveals reductive genome evolution in fornicate parasites.</title>
        <authorList>
            <person name="Tanifuji G."/>
            <person name="Takabayashi S."/>
            <person name="Kume K."/>
            <person name="Takagi M."/>
            <person name="Nakayama T."/>
            <person name="Kamikawa R."/>
            <person name="Inagaki Y."/>
            <person name="Hashimoto T."/>
        </authorList>
    </citation>
    <scope>NUCLEOTIDE SEQUENCE [LARGE SCALE GENOMIC DNA]</scope>
    <source>
        <strain evidence="2">NY0173</strain>
    </source>
</reference>
<sequence length="85" mass="9371">MTRYCVLALLALVALCVCADYECNPFTVGSAAAYDSGDQQLMALRLTYNEGLATEDVQIAYFCPEVDVFTALQVTNWATNTYVQK</sequence>
<name>A0A391P282_9EUKA</name>
<feature type="chain" id="PRO_5017487305" evidence="1">
    <location>
        <begin position="20"/>
        <end position="85"/>
    </location>
</feature>
<proteinExistence type="predicted"/>
<evidence type="ECO:0000313" key="2">
    <source>
        <dbReference type="EMBL" id="GCA64439.1"/>
    </source>
</evidence>
<gene>
    <name evidence="2" type="ORF">KIPB_014260</name>
</gene>
<dbReference type="AlphaFoldDB" id="A0A391P282"/>
<evidence type="ECO:0000256" key="1">
    <source>
        <dbReference type="SAM" id="SignalP"/>
    </source>
</evidence>
<dbReference type="Proteomes" id="UP000265618">
    <property type="component" value="Unassembled WGS sequence"/>
</dbReference>
<keyword evidence="1" id="KW-0732">Signal</keyword>
<dbReference type="EMBL" id="BDIP01007224">
    <property type="protein sequence ID" value="GCA64439.1"/>
    <property type="molecule type" value="Genomic_DNA"/>
</dbReference>
<feature type="signal peptide" evidence="1">
    <location>
        <begin position="1"/>
        <end position="19"/>
    </location>
</feature>
<organism evidence="2 3">
    <name type="scientific">Kipferlia bialata</name>
    <dbReference type="NCBI Taxonomy" id="797122"/>
    <lineage>
        <taxon>Eukaryota</taxon>
        <taxon>Metamonada</taxon>
        <taxon>Carpediemonas-like organisms</taxon>
        <taxon>Kipferlia</taxon>
    </lineage>
</organism>
<evidence type="ECO:0000313" key="3">
    <source>
        <dbReference type="Proteomes" id="UP000265618"/>
    </source>
</evidence>
<keyword evidence="3" id="KW-1185">Reference proteome</keyword>